<dbReference type="EMBL" id="BAABCY010000078">
    <property type="protein sequence ID" value="GAA3578493.1"/>
    <property type="molecule type" value="Genomic_DNA"/>
</dbReference>
<feature type="transmembrane region" description="Helical" evidence="6">
    <location>
        <begin position="442"/>
        <end position="459"/>
    </location>
</feature>
<comment type="subcellular location">
    <subcellularLocation>
        <location evidence="1">Cell membrane</location>
        <topology evidence="1">Multi-pass membrane protein</topology>
    </subcellularLocation>
</comment>
<dbReference type="Proteomes" id="UP001500954">
    <property type="component" value="Unassembled WGS sequence"/>
</dbReference>
<keyword evidence="3 6" id="KW-0812">Transmembrane</keyword>
<keyword evidence="4 6" id="KW-1133">Transmembrane helix</keyword>
<proteinExistence type="predicted"/>
<dbReference type="Pfam" id="PF03772">
    <property type="entry name" value="Competence"/>
    <property type="match status" value="1"/>
</dbReference>
<feature type="domain" description="DUF4131" evidence="8">
    <location>
        <begin position="4"/>
        <end position="126"/>
    </location>
</feature>
<evidence type="ECO:0000259" key="8">
    <source>
        <dbReference type="Pfam" id="PF13567"/>
    </source>
</evidence>
<keyword evidence="2" id="KW-1003">Cell membrane</keyword>
<evidence type="ECO:0000256" key="4">
    <source>
        <dbReference type="ARBA" id="ARBA00022989"/>
    </source>
</evidence>
<evidence type="ECO:0000256" key="5">
    <source>
        <dbReference type="ARBA" id="ARBA00023136"/>
    </source>
</evidence>
<sequence length="612" mass="69870">MVAIGTLIVNLNNPQFNANHYSKYIRAKEDSLKTITFKVRETLKPTNYHEKYIVDILTIDSSKVNGRSLLNVEKDSTFSQLKVDDILICKTLFKAIPEPLNPHQFNYKSFLKKKSIYHQIVTNKKRLLPISSKPHTLLGMANYIRDHINSKLKAYHFKPDVLAIINAFLLGQRQDISDSIYSNYVNAGAIHILAVSGLHVGIILLILSYLLKPLESFKHGKLVKTIILVSILWCFATIAGLSASVTRAVTMFSIVAIAINLKRPTNIFNTLAISMFIILLIKPLFLFDVGFQLSYLAVFAIVSIDPLLYKLWQPRYRPIDTLWHTLSITLSAQLGILPLSLFYFHQFPSLFFVSNLVIVPLLGIILGLGILLIALALLNLLPQFYASLFGNLIELMNRFVKLLSQQEAFLIKSIAFNFLFLICAYFLLITLINSFYKRTYKRFVWVLTAIACFQLSYIYTTYNKPKHQLVIFHKNRQTLLANTLKSKTIIAHDLKNAPSSSIKPITDYTTGNHISEFETDSLQPVYILNNKTLLVIDSLGIYNIKSFKPDYVLLRQSPQLNLNRLIDSLNPKHIIADGSNYKSYTTYWESICKKRKLPFHNTSKKGAFIINY</sequence>
<dbReference type="InterPro" id="IPR025405">
    <property type="entry name" value="DUF4131"/>
</dbReference>
<dbReference type="InterPro" id="IPR052159">
    <property type="entry name" value="Competence_DNA_uptake"/>
</dbReference>
<organism evidence="9 10">
    <name type="scientific">Snuella lapsa</name>
    <dbReference type="NCBI Taxonomy" id="870481"/>
    <lineage>
        <taxon>Bacteria</taxon>
        <taxon>Pseudomonadati</taxon>
        <taxon>Bacteroidota</taxon>
        <taxon>Flavobacteriia</taxon>
        <taxon>Flavobacteriales</taxon>
        <taxon>Flavobacteriaceae</taxon>
        <taxon>Snuella</taxon>
    </lineage>
</organism>
<evidence type="ECO:0000313" key="9">
    <source>
        <dbReference type="EMBL" id="GAA3578493.1"/>
    </source>
</evidence>
<evidence type="ECO:0000259" key="7">
    <source>
        <dbReference type="Pfam" id="PF03772"/>
    </source>
</evidence>
<protein>
    <submittedName>
        <fullName evidence="9">ComEC/Rec2 family competence protein</fullName>
    </submittedName>
</protein>
<feature type="transmembrane region" description="Helical" evidence="6">
    <location>
        <begin position="414"/>
        <end position="436"/>
    </location>
</feature>
<evidence type="ECO:0000256" key="3">
    <source>
        <dbReference type="ARBA" id="ARBA00022692"/>
    </source>
</evidence>
<evidence type="ECO:0000256" key="6">
    <source>
        <dbReference type="SAM" id="Phobius"/>
    </source>
</evidence>
<keyword evidence="10" id="KW-1185">Reference proteome</keyword>
<dbReference type="NCBIfam" id="TIGR00360">
    <property type="entry name" value="ComEC_N-term"/>
    <property type="match status" value="1"/>
</dbReference>
<feature type="domain" description="ComEC/Rec2-related protein" evidence="7">
    <location>
        <begin position="169"/>
        <end position="433"/>
    </location>
</feature>
<evidence type="ECO:0000256" key="1">
    <source>
        <dbReference type="ARBA" id="ARBA00004651"/>
    </source>
</evidence>
<feature type="transmembrane region" description="Helical" evidence="6">
    <location>
        <begin position="268"/>
        <end position="287"/>
    </location>
</feature>
<feature type="transmembrane region" description="Helical" evidence="6">
    <location>
        <begin position="222"/>
        <end position="239"/>
    </location>
</feature>
<gene>
    <name evidence="9" type="ORF">GCM10022395_28960</name>
</gene>
<reference evidence="10" key="1">
    <citation type="journal article" date="2019" name="Int. J. Syst. Evol. Microbiol.">
        <title>The Global Catalogue of Microorganisms (GCM) 10K type strain sequencing project: providing services to taxonomists for standard genome sequencing and annotation.</title>
        <authorList>
            <consortium name="The Broad Institute Genomics Platform"/>
            <consortium name="The Broad Institute Genome Sequencing Center for Infectious Disease"/>
            <person name="Wu L."/>
            <person name="Ma J."/>
        </authorList>
    </citation>
    <scope>NUCLEOTIDE SEQUENCE [LARGE SCALE GENOMIC DNA]</scope>
    <source>
        <strain evidence="10">JCM 17111</strain>
    </source>
</reference>
<dbReference type="InterPro" id="IPR004477">
    <property type="entry name" value="ComEC_N"/>
</dbReference>
<evidence type="ECO:0000313" key="10">
    <source>
        <dbReference type="Proteomes" id="UP001500954"/>
    </source>
</evidence>
<feature type="transmembrane region" description="Helical" evidence="6">
    <location>
        <begin position="356"/>
        <end position="381"/>
    </location>
</feature>
<dbReference type="PANTHER" id="PTHR30619:SF1">
    <property type="entry name" value="RECOMBINATION PROTEIN 2"/>
    <property type="match status" value="1"/>
</dbReference>
<keyword evidence="5 6" id="KW-0472">Membrane</keyword>
<evidence type="ECO:0000256" key="2">
    <source>
        <dbReference type="ARBA" id="ARBA00022475"/>
    </source>
</evidence>
<feature type="transmembrane region" description="Helical" evidence="6">
    <location>
        <begin position="189"/>
        <end position="210"/>
    </location>
</feature>
<accession>A0ABP6Y898</accession>
<dbReference type="Pfam" id="PF13567">
    <property type="entry name" value="DUF4131"/>
    <property type="match status" value="1"/>
</dbReference>
<name>A0ABP6Y898_9FLAO</name>
<comment type="caution">
    <text evidence="9">The sequence shown here is derived from an EMBL/GenBank/DDBJ whole genome shotgun (WGS) entry which is preliminary data.</text>
</comment>
<dbReference type="PANTHER" id="PTHR30619">
    <property type="entry name" value="DNA INTERNALIZATION/COMPETENCE PROTEIN COMEC/REC2"/>
    <property type="match status" value="1"/>
</dbReference>
<feature type="transmembrane region" description="Helical" evidence="6">
    <location>
        <begin position="321"/>
        <end position="344"/>
    </location>
</feature>